<dbReference type="Pfam" id="PF13411">
    <property type="entry name" value="MerR_1"/>
    <property type="match status" value="1"/>
</dbReference>
<dbReference type="Proteomes" id="UP000192273">
    <property type="component" value="Chromosome"/>
</dbReference>
<dbReference type="InterPro" id="IPR009061">
    <property type="entry name" value="DNA-bd_dom_put_sf"/>
</dbReference>
<dbReference type="GO" id="GO:0006355">
    <property type="term" value="P:regulation of DNA-templated transcription"/>
    <property type="evidence" value="ECO:0007669"/>
    <property type="project" value="InterPro"/>
</dbReference>
<dbReference type="PROSITE" id="PS50937">
    <property type="entry name" value="HTH_MERR_2"/>
    <property type="match status" value="1"/>
</dbReference>
<dbReference type="Gene3D" id="1.10.1660.10">
    <property type="match status" value="1"/>
</dbReference>
<dbReference type="EMBL" id="CP020474">
    <property type="protein sequence ID" value="ARE81800.1"/>
    <property type="molecule type" value="Genomic_DNA"/>
</dbReference>
<keyword evidence="4" id="KW-1185">Reference proteome</keyword>
<name>A0A1V0RJ60_9RHOB</name>
<feature type="compositionally biased region" description="Low complexity" evidence="1">
    <location>
        <begin position="240"/>
        <end position="254"/>
    </location>
</feature>
<feature type="domain" description="HTH merR-type" evidence="2">
    <location>
        <begin position="10"/>
        <end position="78"/>
    </location>
</feature>
<dbReference type="InterPro" id="IPR000551">
    <property type="entry name" value="MerR-type_HTH_dom"/>
</dbReference>
<sequence>MGKAADAFRTISEVADWLEVPAHVLRFWESKFTQIKPVKRAGGRRYYRPADMALLGGIKVLLHDQGMTIKGAQKFLRENGIQQVSDMSPPLDEEAQGALSGIALDVPSIPARPADVLAFTRPDGADDPAADPEDTAEVAVEPEALEDGAYEADAEAPLSPQTKAPAPKEDLDAPALPPIEDQTPHEAPPAAPELSETAPSFHTAPEPEPEGDTAAGAEDETPPLEPDAPPTQTAPHPRAPSDLPADPSDDVAAAPGLLTALSALPRPVSPQLAARLAPLVAALRTHAASGTKDR</sequence>
<feature type="region of interest" description="Disordered" evidence="1">
    <location>
        <begin position="154"/>
        <end position="254"/>
    </location>
</feature>
<protein>
    <submittedName>
        <fullName evidence="3">MerR HTH family regulatory protein</fullName>
    </submittedName>
</protein>
<proteinExistence type="predicted"/>
<dbReference type="SMART" id="SM00422">
    <property type="entry name" value="HTH_MERR"/>
    <property type="match status" value="1"/>
</dbReference>
<feature type="region of interest" description="Disordered" evidence="1">
    <location>
        <begin position="118"/>
        <end position="137"/>
    </location>
</feature>
<dbReference type="AlphaFoldDB" id="A0A1V0RJ60"/>
<dbReference type="KEGG" id="rmm:ROSMUCSMR3_00293"/>
<evidence type="ECO:0000256" key="1">
    <source>
        <dbReference type="SAM" id="MobiDB-lite"/>
    </source>
</evidence>
<accession>A0A1V0RJ60</accession>
<evidence type="ECO:0000313" key="4">
    <source>
        <dbReference type="Proteomes" id="UP000192273"/>
    </source>
</evidence>
<evidence type="ECO:0000313" key="3">
    <source>
        <dbReference type="EMBL" id="ARE81800.1"/>
    </source>
</evidence>
<dbReference type="OrthoDB" id="9810140at2"/>
<dbReference type="GO" id="GO:0003677">
    <property type="term" value="F:DNA binding"/>
    <property type="evidence" value="ECO:0007669"/>
    <property type="project" value="InterPro"/>
</dbReference>
<reference evidence="3 4" key="1">
    <citation type="submission" date="2017-03" db="EMBL/GenBank/DDBJ databases">
        <title>Genome Sequence of Roseovarius mucosus strain SMR3 Isolated from a culture of the Diatom Skeletonema marinoi.</title>
        <authorList>
            <person name="Topel M."/>
            <person name="Pinder M."/>
            <person name="Johansson O.N."/>
            <person name="Kourtchenko O."/>
            <person name="Godhe A."/>
            <person name="Clarke A.K."/>
        </authorList>
    </citation>
    <scope>NUCLEOTIDE SEQUENCE [LARGE SCALE GENOMIC DNA]</scope>
    <source>
        <strain evidence="3 4">SMR3</strain>
    </source>
</reference>
<gene>
    <name evidence="3" type="ORF">ROSMUCSMR3_00293</name>
</gene>
<feature type="compositionally biased region" description="Acidic residues" evidence="1">
    <location>
        <begin position="125"/>
        <end position="136"/>
    </location>
</feature>
<organism evidence="3 4">
    <name type="scientific">Roseovarius mucosus</name>
    <dbReference type="NCBI Taxonomy" id="215743"/>
    <lineage>
        <taxon>Bacteria</taxon>
        <taxon>Pseudomonadati</taxon>
        <taxon>Pseudomonadota</taxon>
        <taxon>Alphaproteobacteria</taxon>
        <taxon>Rhodobacterales</taxon>
        <taxon>Roseobacteraceae</taxon>
        <taxon>Roseovarius</taxon>
    </lineage>
</organism>
<dbReference type="SUPFAM" id="SSF46955">
    <property type="entry name" value="Putative DNA-binding domain"/>
    <property type="match status" value="1"/>
</dbReference>
<feature type="compositionally biased region" description="Acidic residues" evidence="1">
    <location>
        <begin position="207"/>
        <end position="222"/>
    </location>
</feature>
<evidence type="ECO:0000259" key="2">
    <source>
        <dbReference type="PROSITE" id="PS50937"/>
    </source>
</evidence>
<dbReference type="CDD" id="cd04765">
    <property type="entry name" value="HTH_MlrA-like_sg2"/>
    <property type="match status" value="1"/>
</dbReference>
<dbReference type="RefSeq" id="WP_081506211.1">
    <property type="nucleotide sequence ID" value="NZ_CP020474.1"/>
</dbReference>